<keyword evidence="2" id="KW-1185">Reference proteome</keyword>
<dbReference type="GO" id="GO:0004806">
    <property type="term" value="F:triacylglycerol lipase activity"/>
    <property type="evidence" value="ECO:0007669"/>
    <property type="project" value="InterPro"/>
</dbReference>
<gene>
    <name evidence="1" type="ORF">DXH95_07925</name>
</gene>
<sequence length="390" mass="41306">MPMLSSRIRRALLALVSVGTGFLFIPSPASAREVQSPPGTLIEYSRKAGAPVGAQAWRIRYVSRNEAGRPIEVTGVVIAPKGMPNRLGRPVLAWAHGTWGVADKCTPSASPNFFAATPALDDAIARGHVVVATDYEGLGTDGPHPYLVGGSAGRSVLDAIRAAQAIPEAGASRRFAVWGESQGGHASLWTGQIAKNYAPELDLVGVAAAAPPTDLIENLTSGSDPSIRAFLTAFTAHSWSEYFGAPLDTLGNKSTQGIINRLARNNCVTLGAKPRIGAVVGVLVLRQRLKDVNLGKISPWAEIARANSPARRDYGVPFLIAQNSGDSIVGPQVTRQFSQDLCRAGARVRWVPITSETGHPTSAKDSATETLNWIDARFAGERARSDCGNF</sequence>
<name>A0A371BI79_9SPHN</name>
<dbReference type="Proteomes" id="UP000263833">
    <property type="component" value="Unassembled WGS sequence"/>
</dbReference>
<reference evidence="2" key="1">
    <citation type="submission" date="2018-08" db="EMBL/GenBank/DDBJ databases">
        <authorList>
            <person name="Kim S.-J."/>
            <person name="Jung G.-Y."/>
        </authorList>
    </citation>
    <scope>NUCLEOTIDE SEQUENCE [LARGE SCALE GENOMIC DNA]</scope>
    <source>
        <strain evidence="2">GY_G</strain>
    </source>
</reference>
<dbReference type="Gene3D" id="3.40.50.1820">
    <property type="entry name" value="alpha/beta hydrolase"/>
    <property type="match status" value="2"/>
</dbReference>
<dbReference type="PANTHER" id="PTHR34853:SF1">
    <property type="entry name" value="LIPASE 5"/>
    <property type="match status" value="1"/>
</dbReference>
<organism evidence="1 2">
    <name type="scientific">Sphingorhabdus pulchriflava</name>
    <dbReference type="NCBI Taxonomy" id="2292257"/>
    <lineage>
        <taxon>Bacteria</taxon>
        <taxon>Pseudomonadati</taxon>
        <taxon>Pseudomonadota</taxon>
        <taxon>Alphaproteobacteria</taxon>
        <taxon>Sphingomonadales</taxon>
        <taxon>Sphingomonadaceae</taxon>
        <taxon>Sphingorhabdus</taxon>
    </lineage>
</organism>
<dbReference type="AlphaFoldDB" id="A0A371BI79"/>
<evidence type="ECO:0000313" key="2">
    <source>
        <dbReference type="Proteomes" id="UP000263833"/>
    </source>
</evidence>
<dbReference type="InterPro" id="IPR005152">
    <property type="entry name" value="Lipase_secreted"/>
</dbReference>
<dbReference type="GO" id="GO:0016042">
    <property type="term" value="P:lipid catabolic process"/>
    <property type="evidence" value="ECO:0007669"/>
    <property type="project" value="InterPro"/>
</dbReference>
<evidence type="ECO:0000313" key="1">
    <source>
        <dbReference type="EMBL" id="RDV07280.1"/>
    </source>
</evidence>
<dbReference type="EMBL" id="QRGP01000001">
    <property type="protein sequence ID" value="RDV07280.1"/>
    <property type="molecule type" value="Genomic_DNA"/>
</dbReference>
<comment type="caution">
    <text evidence="1">The sequence shown here is derived from an EMBL/GenBank/DDBJ whole genome shotgun (WGS) entry which is preliminary data.</text>
</comment>
<dbReference type="InterPro" id="IPR029058">
    <property type="entry name" value="AB_hydrolase_fold"/>
</dbReference>
<dbReference type="SUPFAM" id="SSF53474">
    <property type="entry name" value="alpha/beta-Hydrolases"/>
    <property type="match status" value="1"/>
</dbReference>
<dbReference type="PANTHER" id="PTHR34853">
    <property type="match status" value="1"/>
</dbReference>
<dbReference type="OrthoDB" id="9955at2"/>
<proteinExistence type="predicted"/>
<protein>
    <submittedName>
        <fullName evidence="1">Lipase</fullName>
    </submittedName>
</protein>
<accession>A0A371BI79</accession>
<dbReference type="PIRSF" id="PIRSF029171">
    <property type="entry name" value="Esterase_LipA"/>
    <property type="match status" value="1"/>
</dbReference>
<dbReference type="Pfam" id="PF03583">
    <property type="entry name" value="LIP"/>
    <property type="match status" value="1"/>
</dbReference>